<feature type="compositionally biased region" description="Basic residues" evidence="5">
    <location>
        <begin position="197"/>
        <end position="207"/>
    </location>
</feature>
<dbReference type="RefSeq" id="WP_272089015.1">
    <property type="nucleotide sequence ID" value="NZ_JAQNDL010000003.1"/>
</dbReference>
<dbReference type="EMBL" id="JAQNDL010000003">
    <property type="protein sequence ID" value="MDC0720506.1"/>
    <property type="molecule type" value="Genomic_DNA"/>
</dbReference>
<dbReference type="InterPro" id="IPR009057">
    <property type="entry name" value="Homeodomain-like_sf"/>
</dbReference>
<dbReference type="PANTHER" id="PTHR30055">
    <property type="entry name" value="HTH-TYPE TRANSCRIPTIONAL REGULATOR RUTR"/>
    <property type="match status" value="1"/>
</dbReference>
<proteinExistence type="predicted"/>
<keyword evidence="8" id="KW-1185">Reference proteome</keyword>
<evidence type="ECO:0000256" key="3">
    <source>
        <dbReference type="ARBA" id="ARBA00023163"/>
    </source>
</evidence>
<dbReference type="InterPro" id="IPR036271">
    <property type="entry name" value="Tet_transcr_reg_TetR-rel_C_sf"/>
</dbReference>
<organism evidence="7 8">
    <name type="scientific">Nannocystis bainbridge</name>
    <dbReference type="NCBI Taxonomy" id="2995303"/>
    <lineage>
        <taxon>Bacteria</taxon>
        <taxon>Pseudomonadati</taxon>
        <taxon>Myxococcota</taxon>
        <taxon>Polyangia</taxon>
        <taxon>Nannocystales</taxon>
        <taxon>Nannocystaceae</taxon>
        <taxon>Nannocystis</taxon>
    </lineage>
</organism>
<dbReference type="SUPFAM" id="SSF46689">
    <property type="entry name" value="Homeodomain-like"/>
    <property type="match status" value="1"/>
</dbReference>
<evidence type="ECO:0000256" key="5">
    <source>
        <dbReference type="SAM" id="MobiDB-lite"/>
    </source>
</evidence>
<keyword evidence="3" id="KW-0804">Transcription</keyword>
<evidence type="ECO:0000256" key="4">
    <source>
        <dbReference type="PROSITE-ProRule" id="PRU00335"/>
    </source>
</evidence>
<keyword evidence="2 4" id="KW-0238">DNA-binding</keyword>
<gene>
    <name evidence="7" type="ORF">POL25_26625</name>
</gene>
<feature type="DNA-binding region" description="H-T-H motif" evidence="4">
    <location>
        <begin position="15"/>
        <end position="34"/>
    </location>
</feature>
<protein>
    <submittedName>
        <fullName evidence="7">TetR/AcrR family transcriptional regulator</fullName>
    </submittedName>
</protein>
<feature type="compositionally biased region" description="Low complexity" evidence="5">
    <location>
        <begin position="184"/>
        <end position="196"/>
    </location>
</feature>
<dbReference type="Proteomes" id="UP001221686">
    <property type="component" value="Unassembled WGS sequence"/>
</dbReference>
<dbReference type="InterPro" id="IPR050109">
    <property type="entry name" value="HTH-type_TetR-like_transc_reg"/>
</dbReference>
<comment type="caution">
    <text evidence="7">The sequence shown here is derived from an EMBL/GenBank/DDBJ whole genome shotgun (WGS) entry which is preliminary data.</text>
</comment>
<feature type="domain" description="HTH tetR-type" evidence="6">
    <location>
        <begin position="1"/>
        <end position="52"/>
    </location>
</feature>
<evidence type="ECO:0000256" key="1">
    <source>
        <dbReference type="ARBA" id="ARBA00023015"/>
    </source>
</evidence>
<reference evidence="7 8" key="1">
    <citation type="submission" date="2022-11" db="EMBL/GenBank/DDBJ databases">
        <title>Minimal conservation of predation-associated metabolite biosynthetic gene clusters underscores biosynthetic potential of Myxococcota including descriptions for ten novel species: Archangium lansinium sp. nov., Myxococcus landrumus sp. nov., Nannocystis bai.</title>
        <authorList>
            <person name="Ahearne A."/>
            <person name="Stevens C."/>
            <person name="Dowd S."/>
        </authorList>
    </citation>
    <scope>NUCLEOTIDE SEQUENCE [LARGE SCALE GENOMIC DNA]</scope>
    <source>
        <strain evidence="7 8">BB15-2</strain>
    </source>
</reference>
<evidence type="ECO:0000313" key="8">
    <source>
        <dbReference type="Proteomes" id="UP001221686"/>
    </source>
</evidence>
<dbReference type="SUPFAM" id="SSF48498">
    <property type="entry name" value="Tetracyclin repressor-like, C-terminal domain"/>
    <property type="match status" value="1"/>
</dbReference>
<dbReference type="Gene3D" id="1.10.10.60">
    <property type="entry name" value="Homeodomain-like"/>
    <property type="match status" value="1"/>
</dbReference>
<dbReference type="Pfam" id="PF00440">
    <property type="entry name" value="TetR_N"/>
    <property type="match status" value="1"/>
</dbReference>
<dbReference type="InterPro" id="IPR001647">
    <property type="entry name" value="HTH_TetR"/>
</dbReference>
<name>A0ABT5E3Q7_9BACT</name>
<evidence type="ECO:0000313" key="7">
    <source>
        <dbReference type="EMBL" id="MDC0720506.1"/>
    </source>
</evidence>
<dbReference type="PANTHER" id="PTHR30055:SF234">
    <property type="entry name" value="HTH-TYPE TRANSCRIPTIONAL REGULATOR BETI"/>
    <property type="match status" value="1"/>
</dbReference>
<evidence type="ECO:0000259" key="6">
    <source>
        <dbReference type="PROSITE" id="PS50977"/>
    </source>
</evidence>
<keyword evidence="1" id="KW-0805">Transcription regulation</keyword>
<feature type="region of interest" description="Disordered" evidence="5">
    <location>
        <begin position="184"/>
        <end position="207"/>
    </location>
</feature>
<dbReference type="Gene3D" id="1.10.357.10">
    <property type="entry name" value="Tetracycline Repressor, domain 2"/>
    <property type="match status" value="1"/>
</dbReference>
<accession>A0ABT5E3Q7</accession>
<sequence length="207" mass="22731">MAKRQFTERGFKGTTLDAVAEEARCAKGALYLEFADKETLLRAVVDETFTAIRRSFAAEVLAIASPLQRLGETLRFAYRQYAREPLFGRLMREDPELRALGIGSHEDDGRAARAQLEQIRGWVDEGVALGEIRADVDRETVPFALGVLRSAPQQLVLTSGLVSVSQERVLEGLVQLFLAGLAAPPKSAAKPGPAVKATRRKQARRQS</sequence>
<dbReference type="PROSITE" id="PS50977">
    <property type="entry name" value="HTH_TETR_2"/>
    <property type="match status" value="1"/>
</dbReference>
<evidence type="ECO:0000256" key="2">
    <source>
        <dbReference type="ARBA" id="ARBA00023125"/>
    </source>
</evidence>